<dbReference type="InterPro" id="IPR011050">
    <property type="entry name" value="Pectin_lyase_fold/virulence"/>
</dbReference>
<protein>
    <recommendedName>
        <fullName evidence="4">Right handed beta helix domain-containing protein</fullName>
    </recommendedName>
</protein>
<dbReference type="SMART" id="SM00710">
    <property type="entry name" value="PbH1"/>
    <property type="match status" value="9"/>
</dbReference>
<dbReference type="Gene3D" id="2.160.20.10">
    <property type="entry name" value="Single-stranded right-handed beta-helix, Pectin lyase-like"/>
    <property type="match status" value="1"/>
</dbReference>
<feature type="coiled-coil region" evidence="1">
    <location>
        <begin position="37"/>
        <end position="121"/>
    </location>
</feature>
<comment type="caution">
    <text evidence="2">The sequence shown here is derived from an EMBL/GenBank/DDBJ whole genome shotgun (WGS) entry which is preliminary data.</text>
</comment>
<dbReference type="Proteomes" id="UP000682713">
    <property type="component" value="Unassembled WGS sequence"/>
</dbReference>
<evidence type="ECO:0000256" key="1">
    <source>
        <dbReference type="SAM" id="Coils"/>
    </source>
</evidence>
<dbReference type="RefSeq" id="WP_213110874.1">
    <property type="nucleotide sequence ID" value="NZ_JAGYPJ010000001.1"/>
</dbReference>
<accession>A0A942TN00</accession>
<keyword evidence="3" id="KW-1185">Reference proteome</keyword>
<gene>
    <name evidence="2" type="ORF">KHA93_11615</name>
</gene>
<organism evidence="2 3">
    <name type="scientific">Lederbergia citrisecunda</name>
    <dbReference type="NCBI Taxonomy" id="2833583"/>
    <lineage>
        <taxon>Bacteria</taxon>
        <taxon>Bacillati</taxon>
        <taxon>Bacillota</taxon>
        <taxon>Bacilli</taxon>
        <taxon>Bacillales</taxon>
        <taxon>Bacillaceae</taxon>
        <taxon>Lederbergia</taxon>
    </lineage>
</organism>
<dbReference type="InterPro" id="IPR006626">
    <property type="entry name" value="PbH1"/>
</dbReference>
<keyword evidence="1" id="KW-0175">Coiled coil</keyword>
<dbReference type="AlphaFoldDB" id="A0A942TN00"/>
<proteinExistence type="predicted"/>
<evidence type="ECO:0008006" key="4">
    <source>
        <dbReference type="Google" id="ProtNLM"/>
    </source>
</evidence>
<name>A0A942TN00_9BACI</name>
<dbReference type="InterPro" id="IPR012334">
    <property type="entry name" value="Pectin_lyas_fold"/>
</dbReference>
<sequence>MASKTSYLKLYKWDKQDTKQNTITEMASNSDLIDGEFKRQKDKLDGIEKDLNSANSTILTDVQPKIDDLFNITSRTNDNVSSARAEAAEAKVEAEKAKNEAAKAKDTAENTQQELNVIVDRVTDSDAMSRQAAVNSEGIDKGNLKTRLDDDYIKVTSQLAETSKQLGDRKIVDAAQFASLQDAINFTKSINGILSVDVVNEPLKQISINCSIVGKDSTSKINCKSIVFPMGTKKVDLKNLEIHTDMSVSVTIEKATEDIDIENVKIYPGTTVTPLNETKRLGINASGVTLETKIKNLRIKNSQIFSGGIQLALCEDFLVQGNFIDGNWLNEDELIHVSYKSRGKILDNDLINTLSDAIDVFSSGDRTIISGNRIQGVTLQGIEAKVSLTDDQTNTSSDELGYVESLIITGNIIRDIRGTINSGNHAIGINVAYYDNRSVKSFNPRKFANGVIIANNIIEDFYEIPYSSGNPIFQGILWSGSNSIISNNIIRGLKTVKQGIHEPRNAGIVFAENNGSKNRNMIIQGNQINSDVTGFYIDNLYDSVIDSNIMAKDERNGLLPRYGIYINPIAGVLQNTGFTTNQIECKTSYIDSNNAVQQITGHGIFATGSSIFKDVTIVSGNKLRNASLTLYTAEFTTISQNTIRPKGNNPAIDLTATSYKFGNRIVDNDVHSDGTNYGVVAMYQKAFRACGNTFNRVLGGINLAGYIANAIVKDNMQLYSSGDTINSSLVRTGATGIDSATITQSENTQVIAA</sequence>
<reference evidence="2 3" key="1">
    <citation type="submission" date="2021-05" db="EMBL/GenBank/DDBJ databases">
        <title>Novel Bacillus species.</title>
        <authorList>
            <person name="Liu G."/>
        </authorList>
    </citation>
    <scope>NUCLEOTIDE SEQUENCE [LARGE SCALE GENOMIC DNA]</scope>
    <source>
        <strain evidence="2 3">FJAT-49732</strain>
    </source>
</reference>
<evidence type="ECO:0000313" key="3">
    <source>
        <dbReference type="Proteomes" id="UP000682713"/>
    </source>
</evidence>
<dbReference type="SUPFAM" id="SSF51126">
    <property type="entry name" value="Pectin lyase-like"/>
    <property type="match status" value="1"/>
</dbReference>
<evidence type="ECO:0000313" key="2">
    <source>
        <dbReference type="EMBL" id="MBS4200278.1"/>
    </source>
</evidence>
<dbReference type="EMBL" id="JAGYPJ010000001">
    <property type="protein sequence ID" value="MBS4200278.1"/>
    <property type="molecule type" value="Genomic_DNA"/>
</dbReference>